<reference evidence="2 3" key="1">
    <citation type="submission" date="2019-01" db="EMBL/GenBank/DDBJ databases">
        <title>Genome sequencing of the rare red list fungi Fomitopsis rosea.</title>
        <authorList>
            <person name="Buettner E."/>
            <person name="Kellner H."/>
        </authorList>
    </citation>
    <scope>NUCLEOTIDE SEQUENCE [LARGE SCALE GENOMIC DNA]</scope>
    <source>
        <strain evidence="2 3">DSM 105464</strain>
    </source>
</reference>
<keyword evidence="1" id="KW-0732">Signal</keyword>
<dbReference type="SUPFAM" id="SSF56112">
    <property type="entry name" value="Protein kinase-like (PK-like)"/>
    <property type="match status" value="1"/>
</dbReference>
<dbReference type="Proteomes" id="UP000298390">
    <property type="component" value="Unassembled WGS sequence"/>
</dbReference>
<organism evidence="2 3">
    <name type="scientific">Rhodofomes roseus</name>
    <dbReference type="NCBI Taxonomy" id="34475"/>
    <lineage>
        <taxon>Eukaryota</taxon>
        <taxon>Fungi</taxon>
        <taxon>Dikarya</taxon>
        <taxon>Basidiomycota</taxon>
        <taxon>Agaricomycotina</taxon>
        <taxon>Agaricomycetes</taxon>
        <taxon>Polyporales</taxon>
        <taxon>Rhodofomes</taxon>
    </lineage>
</organism>
<feature type="chain" id="PRO_5021444889" description="Aminoglycoside phosphotransferase domain-containing protein" evidence="1">
    <location>
        <begin position="20"/>
        <end position="228"/>
    </location>
</feature>
<proteinExistence type="predicted"/>
<feature type="signal peptide" evidence="1">
    <location>
        <begin position="1"/>
        <end position="19"/>
    </location>
</feature>
<sequence length="228" mass="25929">MRFALFAIAFSYLALFAWSAPVNQHHDTCNAKKVRELAHTLDMRELDARALPEKLVEIDGNIYHLRRHSNQGVHGVTYQVQCGSYKGAFAKTKVTSQEEHATYDVGALLFAGTDHKHRRWLFIKPSPGVAFDKTHAYLRVRHDAQACHHLLNHAADLATAAFEHYYTTTHWAHGDLTRGNILFDDHITSANLIDWDYADRPKNAPHPADIHSKVVRNLGHLCPPLRHH</sequence>
<evidence type="ECO:0000256" key="1">
    <source>
        <dbReference type="SAM" id="SignalP"/>
    </source>
</evidence>
<dbReference type="InterPro" id="IPR011009">
    <property type="entry name" value="Kinase-like_dom_sf"/>
</dbReference>
<name>A0A4Y9Y512_9APHY</name>
<dbReference type="EMBL" id="SEKV01000498">
    <property type="protein sequence ID" value="TFY56511.1"/>
    <property type="molecule type" value="Genomic_DNA"/>
</dbReference>
<evidence type="ECO:0000313" key="3">
    <source>
        <dbReference type="Proteomes" id="UP000298390"/>
    </source>
</evidence>
<evidence type="ECO:0008006" key="4">
    <source>
        <dbReference type="Google" id="ProtNLM"/>
    </source>
</evidence>
<gene>
    <name evidence="2" type="ORF">EVJ58_g7594</name>
</gene>
<evidence type="ECO:0000313" key="2">
    <source>
        <dbReference type="EMBL" id="TFY56511.1"/>
    </source>
</evidence>
<comment type="caution">
    <text evidence="2">The sequence shown here is derived from an EMBL/GenBank/DDBJ whole genome shotgun (WGS) entry which is preliminary data.</text>
</comment>
<protein>
    <recommendedName>
        <fullName evidence="4">Aminoglycoside phosphotransferase domain-containing protein</fullName>
    </recommendedName>
</protein>
<dbReference type="AlphaFoldDB" id="A0A4Y9Y512"/>
<accession>A0A4Y9Y512</accession>